<evidence type="ECO:0000256" key="2">
    <source>
        <dbReference type="SAM" id="Phobius"/>
    </source>
</evidence>
<evidence type="ECO:0000313" key="4">
    <source>
        <dbReference type="Proteomes" id="UP001642720"/>
    </source>
</evidence>
<feature type="region of interest" description="Disordered" evidence="1">
    <location>
        <begin position="412"/>
        <end position="433"/>
    </location>
</feature>
<reference evidence="3 4" key="1">
    <citation type="submission" date="2018-01" db="EMBL/GenBank/DDBJ databases">
        <title>Genome characterization of the sugarcane-associated fungus Trichoderma ghanense CCMA-1212 and their application in lignocelulose bioconversion.</title>
        <authorList>
            <person name="Steindorff A.S."/>
            <person name="Mendes T.D."/>
            <person name="Vilela E.S.D."/>
            <person name="Rodrigues D.S."/>
            <person name="Formighieri E.F."/>
            <person name="Melo I.S."/>
            <person name="Favaro L.C.L."/>
        </authorList>
    </citation>
    <scope>NUCLEOTIDE SEQUENCE [LARGE SCALE GENOMIC DNA]</scope>
    <source>
        <strain evidence="3 4">CCMA-1212</strain>
    </source>
</reference>
<evidence type="ECO:0000313" key="3">
    <source>
        <dbReference type="EMBL" id="TFB01462.1"/>
    </source>
</evidence>
<dbReference type="Proteomes" id="UP001642720">
    <property type="component" value="Unassembled WGS sequence"/>
</dbReference>
<accession>A0ABY2GZP6</accession>
<keyword evidence="2" id="KW-0812">Transmembrane</keyword>
<comment type="caution">
    <text evidence="3">The sequence shown here is derived from an EMBL/GenBank/DDBJ whole genome shotgun (WGS) entry which is preliminary data.</text>
</comment>
<organism evidence="3 4">
    <name type="scientific">Trichoderma ghanense</name>
    <dbReference type="NCBI Taxonomy" id="65468"/>
    <lineage>
        <taxon>Eukaryota</taxon>
        <taxon>Fungi</taxon>
        <taxon>Dikarya</taxon>
        <taxon>Ascomycota</taxon>
        <taxon>Pezizomycotina</taxon>
        <taxon>Sordariomycetes</taxon>
        <taxon>Hypocreomycetidae</taxon>
        <taxon>Hypocreales</taxon>
        <taxon>Hypocreaceae</taxon>
        <taxon>Trichoderma</taxon>
    </lineage>
</organism>
<sequence length="499" mass="52061">PTNVCISSVTTSILCKPHRNLCPQPTRPNLVLDSFFVYLMPQARVNLRGHTDRKGQLSYISRRWRHSSPIRPVSTNTDLYSDPPACALPEGVTDHLNQTGYEKGEAYVYLATYAAAFPTDRGYSVSIKYDIVHLVVGVDRAAHPNDLDLPNKATKRSPRASTMGDPIVDLGLSCPKAGRFYICKDQPTRFVGCCTIDPCATADGLCPDDHLQPSSFDPGAYSKILAQDCLDPGFLWYTCRDSSPPFLGCCSQMACESSGCPASKVGAASLAGNKQQAAPFLSGGSASSRASSSSSAEATSSASAPSTTLSTVLSTAASSTGGAPTQVSTQPAAVSRPAHHPGLSKGSIAGIAVGVVLLGCGLVFLLFWLFKRHKNRPSSTNAPTDGGSGGKDEYGGEDSLAEHRDGRLLGVGAAGGAAGQIPQAEPSPGLESVISELPATPSQQSITSGATPARPIVSMVSSSGVTGRESDASGYAAKPQSPLIHQTLFELEDSSTRAR</sequence>
<feature type="compositionally biased region" description="Basic and acidic residues" evidence="1">
    <location>
        <begin position="390"/>
        <end position="399"/>
    </location>
</feature>
<protein>
    <submittedName>
        <fullName evidence="3">Uncharacterized protein</fullName>
    </submittedName>
</protein>
<feature type="compositionally biased region" description="Low complexity" evidence="1">
    <location>
        <begin position="313"/>
        <end position="325"/>
    </location>
</feature>
<dbReference type="EMBL" id="PPTA01000009">
    <property type="protein sequence ID" value="TFB01462.1"/>
    <property type="molecule type" value="Genomic_DNA"/>
</dbReference>
<keyword evidence="2" id="KW-1133">Transmembrane helix</keyword>
<feature type="region of interest" description="Disordered" evidence="1">
    <location>
        <begin position="313"/>
        <end position="341"/>
    </location>
</feature>
<dbReference type="RefSeq" id="XP_073557663.1">
    <property type="nucleotide sequence ID" value="XM_073704127.1"/>
</dbReference>
<name>A0ABY2GZP6_9HYPO</name>
<feature type="region of interest" description="Disordered" evidence="1">
    <location>
        <begin position="376"/>
        <end position="399"/>
    </location>
</feature>
<keyword evidence="4" id="KW-1185">Reference proteome</keyword>
<evidence type="ECO:0000256" key="1">
    <source>
        <dbReference type="SAM" id="MobiDB-lite"/>
    </source>
</evidence>
<proteinExistence type="predicted"/>
<feature type="non-terminal residue" evidence="3">
    <location>
        <position position="1"/>
    </location>
</feature>
<dbReference type="GeneID" id="300578577"/>
<gene>
    <name evidence="3" type="ORF">CCMA1212_006938</name>
</gene>
<keyword evidence="2" id="KW-0472">Membrane</keyword>
<feature type="transmembrane region" description="Helical" evidence="2">
    <location>
        <begin position="348"/>
        <end position="370"/>
    </location>
</feature>